<dbReference type="Proteomes" id="UP000676565">
    <property type="component" value="Unassembled WGS sequence"/>
</dbReference>
<accession>A0ABS5BTQ9</accession>
<dbReference type="RefSeq" id="WP_210655873.1">
    <property type="nucleotide sequence ID" value="NZ_JAGKQQ010000001.1"/>
</dbReference>
<comment type="caution">
    <text evidence="1">The sequence shown here is derived from an EMBL/GenBank/DDBJ whole genome shotgun (WGS) entry which is preliminary data.</text>
</comment>
<reference evidence="1 2" key="1">
    <citation type="submission" date="2021-04" db="EMBL/GenBank/DDBJ databases">
        <authorList>
            <person name="Ivanova A."/>
        </authorList>
    </citation>
    <scope>NUCLEOTIDE SEQUENCE [LARGE SCALE GENOMIC DNA]</scope>
    <source>
        <strain evidence="1 2">G18</strain>
    </source>
</reference>
<dbReference type="EMBL" id="JAGKQQ010000001">
    <property type="protein sequence ID" value="MBP3957112.1"/>
    <property type="molecule type" value="Genomic_DNA"/>
</dbReference>
<sequence length="79" mass="8311">MPGGQPGRTPERDPGAKTKTHFVIVDAVGACEQDKSESKLLDRQPTIPFDKILDTVAKGVTDSDLASTLAVVWSASTAS</sequence>
<name>A0ABS5BTQ9_9BACT</name>
<gene>
    <name evidence="1" type="ORF">J8F10_17750</name>
</gene>
<organism evidence="1 2">
    <name type="scientific">Gemmata palustris</name>
    <dbReference type="NCBI Taxonomy" id="2822762"/>
    <lineage>
        <taxon>Bacteria</taxon>
        <taxon>Pseudomonadati</taxon>
        <taxon>Planctomycetota</taxon>
        <taxon>Planctomycetia</taxon>
        <taxon>Gemmatales</taxon>
        <taxon>Gemmataceae</taxon>
        <taxon>Gemmata</taxon>
    </lineage>
</organism>
<protein>
    <submittedName>
        <fullName evidence="1">Uncharacterized protein</fullName>
    </submittedName>
</protein>
<keyword evidence="2" id="KW-1185">Reference proteome</keyword>
<evidence type="ECO:0000313" key="2">
    <source>
        <dbReference type="Proteomes" id="UP000676565"/>
    </source>
</evidence>
<evidence type="ECO:0000313" key="1">
    <source>
        <dbReference type="EMBL" id="MBP3957112.1"/>
    </source>
</evidence>
<proteinExistence type="predicted"/>